<name>A0A0D0CBJ3_9AGAR</name>
<dbReference type="OrthoDB" id="3269932at2759"/>
<dbReference type="EMBL" id="KN834806">
    <property type="protein sequence ID" value="KIK55412.1"/>
    <property type="molecule type" value="Genomic_DNA"/>
</dbReference>
<dbReference type="SUPFAM" id="SSF52540">
    <property type="entry name" value="P-loop containing nucleoside triphosphate hydrolases"/>
    <property type="match status" value="1"/>
</dbReference>
<accession>A0A0D0CBJ3</accession>
<dbReference type="Pfam" id="PF24883">
    <property type="entry name" value="NPHP3_N"/>
    <property type="match status" value="1"/>
</dbReference>
<protein>
    <recommendedName>
        <fullName evidence="2">Nephrocystin 3-like N-terminal domain-containing protein</fullName>
    </recommendedName>
</protein>
<dbReference type="InterPro" id="IPR056884">
    <property type="entry name" value="NPHP3-like_N"/>
</dbReference>
<feature type="non-terminal residue" evidence="3">
    <location>
        <position position="141"/>
    </location>
</feature>
<feature type="non-terminal residue" evidence="3">
    <location>
        <position position="1"/>
    </location>
</feature>
<gene>
    <name evidence="3" type="ORF">GYMLUDRAFT_110017</name>
</gene>
<dbReference type="InterPro" id="IPR027417">
    <property type="entry name" value="P-loop_NTPase"/>
</dbReference>
<dbReference type="AlphaFoldDB" id="A0A0D0CBJ3"/>
<dbReference type="PANTHER" id="PTHR10039">
    <property type="entry name" value="AMELOGENIN"/>
    <property type="match status" value="1"/>
</dbReference>
<keyword evidence="1" id="KW-0677">Repeat</keyword>
<organism evidence="3 4">
    <name type="scientific">Collybiopsis luxurians FD-317 M1</name>
    <dbReference type="NCBI Taxonomy" id="944289"/>
    <lineage>
        <taxon>Eukaryota</taxon>
        <taxon>Fungi</taxon>
        <taxon>Dikarya</taxon>
        <taxon>Basidiomycota</taxon>
        <taxon>Agaricomycotina</taxon>
        <taxon>Agaricomycetes</taxon>
        <taxon>Agaricomycetidae</taxon>
        <taxon>Agaricales</taxon>
        <taxon>Marasmiineae</taxon>
        <taxon>Omphalotaceae</taxon>
        <taxon>Collybiopsis</taxon>
        <taxon>Collybiopsis luxurians</taxon>
    </lineage>
</organism>
<evidence type="ECO:0000313" key="4">
    <source>
        <dbReference type="Proteomes" id="UP000053593"/>
    </source>
</evidence>
<dbReference type="HOGENOM" id="CLU_000288_6_8_1"/>
<evidence type="ECO:0000256" key="1">
    <source>
        <dbReference type="ARBA" id="ARBA00022737"/>
    </source>
</evidence>
<evidence type="ECO:0000259" key="2">
    <source>
        <dbReference type="Pfam" id="PF24883"/>
    </source>
</evidence>
<proteinExistence type="predicted"/>
<evidence type="ECO:0000313" key="3">
    <source>
        <dbReference type="EMBL" id="KIK55412.1"/>
    </source>
</evidence>
<keyword evidence="4" id="KW-1185">Reference proteome</keyword>
<dbReference type="Proteomes" id="UP000053593">
    <property type="component" value="Unassembled WGS sequence"/>
</dbReference>
<dbReference type="Gene3D" id="3.40.50.300">
    <property type="entry name" value="P-loop containing nucleotide triphosphate hydrolases"/>
    <property type="match status" value="1"/>
</dbReference>
<reference evidence="3 4" key="1">
    <citation type="submission" date="2014-04" db="EMBL/GenBank/DDBJ databases">
        <title>Evolutionary Origins and Diversification of the Mycorrhizal Mutualists.</title>
        <authorList>
            <consortium name="DOE Joint Genome Institute"/>
            <consortium name="Mycorrhizal Genomics Consortium"/>
            <person name="Kohler A."/>
            <person name="Kuo A."/>
            <person name="Nagy L.G."/>
            <person name="Floudas D."/>
            <person name="Copeland A."/>
            <person name="Barry K.W."/>
            <person name="Cichocki N."/>
            <person name="Veneault-Fourrey C."/>
            <person name="LaButti K."/>
            <person name="Lindquist E.A."/>
            <person name="Lipzen A."/>
            <person name="Lundell T."/>
            <person name="Morin E."/>
            <person name="Murat C."/>
            <person name="Riley R."/>
            <person name="Ohm R."/>
            <person name="Sun H."/>
            <person name="Tunlid A."/>
            <person name="Henrissat B."/>
            <person name="Grigoriev I.V."/>
            <person name="Hibbett D.S."/>
            <person name="Martin F."/>
        </authorList>
    </citation>
    <scope>NUCLEOTIDE SEQUENCE [LARGE SCALE GENOMIC DNA]</scope>
    <source>
        <strain evidence="3 4">FD-317 M1</strain>
    </source>
</reference>
<sequence length="141" mass="15867">PACTPDTRVEILEKIMKWANTTSEDQVYWIGGMAGTGKSTIAKSLCDGFEKENLAGAFFCSRQLEACRDHTRIIPTIAYQLARYSRTFAEALTKELEKDRDLADKDIKKQMDLLLKKPWEVTAHKLTAVNAIVIIDALDEC</sequence>
<feature type="domain" description="Nephrocystin 3-like N-terminal" evidence="2">
    <location>
        <begin position="14"/>
        <end position="141"/>
    </location>
</feature>